<accession>A0A0R1LW10</accession>
<gene>
    <name evidence="6" type="ORF">FD04_GL000072</name>
</gene>
<dbReference type="GO" id="GO:0003677">
    <property type="term" value="F:DNA binding"/>
    <property type="evidence" value="ECO:0007669"/>
    <property type="project" value="UniProtKB-KW"/>
</dbReference>
<dbReference type="InterPro" id="IPR007627">
    <property type="entry name" value="RNA_pol_sigma70_r2"/>
</dbReference>
<dbReference type="Gene3D" id="1.10.1740.10">
    <property type="match status" value="1"/>
</dbReference>
<dbReference type="NCBIfam" id="TIGR02937">
    <property type="entry name" value="sigma70-ECF"/>
    <property type="match status" value="1"/>
</dbReference>
<evidence type="ECO:0000313" key="7">
    <source>
        <dbReference type="Proteomes" id="UP000051160"/>
    </source>
</evidence>
<dbReference type="GO" id="GO:0006352">
    <property type="term" value="P:DNA-templated transcription initiation"/>
    <property type="evidence" value="ECO:0007669"/>
    <property type="project" value="InterPro"/>
</dbReference>
<keyword evidence="3" id="KW-0238">DNA-binding</keyword>
<dbReference type="OrthoDB" id="1767844at2"/>
<proteinExistence type="predicted"/>
<dbReference type="SUPFAM" id="SSF88946">
    <property type="entry name" value="Sigma2 domain of RNA polymerase sigma factors"/>
    <property type="match status" value="1"/>
</dbReference>
<keyword evidence="4" id="KW-0804">Transcription</keyword>
<evidence type="ECO:0000259" key="5">
    <source>
        <dbReference type="Pfam" id="PF04542"/>
    </source>
</evidence>
<dbReference type="InterPro" id="IPR039425">
    <property type="entry name" value="RNA_pol_sigma-70-like"/>
</dbReference>
<keyword evidence="7" id="KW-1185">Reference proteome</keyword>
<dbReference type="PANTHER" id="PTHR43133">
    <property type="entry name" value="RNA POLYMERASE ECF-TYPE SIGMA FACTO"/>
    <property type="match status" value="1"/>
</dbReference>
<evidence type="ECO:0000256" key="3">
    <source>
        <dbReference type="ARBA" id="ARBA00023125"/>
    </source>
</evidence>
<dbReference type="Pfam" id="PF04542">
    <property type="entry name" value="Sigma70_r2"/>
    <property type="match status" value="1"/>
</dbReference>
<dbReference type="EMBL" id="AZEE01000001">
    <property type="protein sequence ID" value="KRK99948.1"/>
    <property type="molecule type" value="Genomic_DNA"/>
</dbReference>
<keyword evidence="1" id="KW-0805">Transcription regulation</keyword>
<dbReference type="InterPro" id="IPR013325">
    <property type="entry name" value="RNA_pol_sigma_r2"/>
</dbReference>
<sequence length="194" mass="22626">MQIDVNESNDWTLVELARNGDEVALQVLSDRYKPLILSVHARFSNQQYELTEWVHEAMIILWSVVRKFDTARTRAFGSYYKIALINRRHDYTRRQNAKKRRGLYPDTSIDAQPTYFADFLTNDVSSSIDQLVAIRQQLIELIKHDLSKLERAVVMAIISGMTDTQIKQRLSLTTTQMHNATERIKRKVRQELGD</sequence>
<evidence type="ECO:0000313" key="6">
    <source>
        <dbReference type="EMBL" id="KRK99948.1"/>
    </source>
</evidence>
<name>A0A0R1LW10_9LACO</name>
<dbReference type="STRING" id="1423776.FD04_GL000072"/>
<dbReference type="Proteomes" id="UP000051160">
    <property type="component" value="Unassembled WGS sequence"/>
</dbReference>
<organism evidence="6 7">
    <name type="scientific">Secundilactobacillus odoratitofui DSM 19909 = JCM 15043</name>
    <dbReference type="NCBI Taxonomy" id="1423776"/>
    <lineage>
        <taxon>Bacteria</taxon>
        <taxon>Bacillati</taxon>
        <taxon>Bacillota</taxon>
        <taxon>Bacilli</taxon>
        <taxon>Lactobacillales</taxon>
        <taxon>Lactobacillaceae</taxon>
        <taxon>Secundilactobacillus</taxon>
    </lineage>
</organism>
<dbReference type="InterPro" id="IPR014284">
    <property type="entry name" value="RNA_pol_sigma-70_dom"/>
</dbReference>
<dbReference type="AlphaFoldDB" id="A0A0R1LW10"/>
<dbReference type="PANTHER" id="PTHR43133:SF8">
    <property type="entry name" value="RNA POLYMERASE SIGMA FACTOR HI_1459-RELATED"/>
    <property type="match status" value="1"/>
</dbReference>
<dbReference type="PATRIC" id="fig|1423776.4.peg.71"/>
<feature type="domain" description="RNA polymerase sigma-70 region 2" evidence="5">
    <location>
        <begin position="30"/>
        <end position="96"/>
    </location>
</feature>
<evidence type="ECO:0000256" key="2">
    <source>
        <dbReference type="ARBA" id="ARBA00023082"/>
    </source>
</evidence>
<reference evidence="6 7" key="1">
    <citation type="journal article" date="2015" name="Genome Announc.">
        <title>Expanding the biotechnology potential of lactobacilli through comparative genomics of 213 strains and associated genera.</title>
        <authorList>
            <person name="Sun Z."/>
            <person name="Harris H.M."/>
            <person name="McCann A."/>
            <person name="Guo C."/>
            <person name="Argimon S."/>
            <person name="Zhang W."/>
            <person name="Yang X."/>
            <person name="Jeffery I.B."/>
            <person name="Cooney J.C."/>
            <person name="Kagawa T.F."/>
            <person name="Liu W."/>
            <person name="Song Y."/>
            <person name="Salvetti E."/>
            <person name="Wrobel A."/>
            <person name="Rasinkangas P."/>
            <person name="Parkhill J."/>
            <person name="Rea M.C."/>
            <person name="O'Sullivan O."/>
            <person name="Ritari J."/>
            <person name="Douillard F.P."/>
            <person name="Paul Ross R."/>
            <person name="Yang R."/>
            <person name="Briner A.E."/>
            <person name="Felis G.E."/>
            <person name="de Vos W.M."/>
            <person name="Barrangou R."/>
            <person name="Klaenhammer T.R."/>
            <person name="Caufield P.W."/>
            <person name="Cui Y."/>
            <person name="Zhang H."/>
            <person name="O'Toole P.W."/>
        </authorList>
    </citation>
    <scope>NUCLEOTIDE SEQUENCE [LARGE SCALE GENOMIC DNA]</scope>
    <source>
        <strain evidence="6 7">DSM 19909</strain>
    </source>
</reference>
<dbReference type="RefSeq" id="WP_054701958.1">
    <property type="nucleotide sequence ID" value="NZ_AZEE01000001.1"/>
</dbReference>
<keyword evidence="2" id="KW-0731">Sigma factor</keyword>
<protein>
    <recommendedName>
        <fullName evidence="5">RNA polymerase sigma-70 region 2 domain-containing protein</fullName>
    </recommendedName>
</protein>
<comment type="caution">
    <text evidence="6">The sequence shown here is derived from an EMBL/GenBank/DDBJ whole genome shotgun (WGS) entry which is preliminary data.</text>
</comment>
<dbReference type="GO" id="GO:0016987">
    <property type="term" value="F:sigma factor activity"/>
    <property type="evidence" value="ECO:0007669"/>
    <property type="project" value="UniProtKB-KW"/>
</dbReference>
<evidence type="ECO:0000256" key="4">
    <source>
        <dbReference type="ARBA" id="ARBA00023163"/>
    </source>
</evidence>
<evidence type="ECO:0000256" key="1">
    <source>
        <dbReference type="ARBA" id="ARBA00023015"/>
    </source>
</evidence>